<dbReference type="InterPro" id="IPR025996">
    <property type="entry name" value="MT1864/Rv1816-like_C"/>
</dbReference>
<gene>
    <name evidence="6" type="ORF">Asera_59720</name>
</gene>
<dbReference type="Pfam" id="PF13305">
    <property type="entry name" value="TetR_C_33"/>
    <property type="match status" value="1"/>
</dbReference>
<evidence type="ECO:0000256" key="2">
    <source>
        <dbReference type="ARBA" id="ARBA00023125"/>
    </source>
</evidence>
<dbReference type="InterPro" id="IPR001647">
    <property type="entry name" value="HTH_TetR"/>
</dbReference>
<dbReference type="GO" id="GO:0003700">
    <property type="term" value="F:DNA-binding transcription factor activity"/>
    <property type="evidence" value="ECO:0007669"/>
    <property type="project" value="TreeGrafter"/>
</dbReference>
<feature type="DNA-binding region" description="H-T-H motif" evidence="4">
    <location>
        <begin position="26"/>
        <end position="45"/>
    </location>
</feature>
<keyword evidence="7" id="KW-1185">Reference proteome</keyword>
<dbReference type="SUPFAM" id="SSF46689">
    <property type="entry name" value="Homeodomain-like"/>
    <property type="match status" value="1"/>
</dbReference>
<dbReference type="PROSITE" id="PS50977">
    <property type="entry name" value="HTH_TETR_2"/>
    <property type="match status" value="1"/>
</dbReference>
<evidence type="ECO:0000313" key="6">
    <source>
        <dbReference type="EMBL" id="BCJ31864.1"/>
    </source>
</evidence>
<evidence type="ECO:0000256" key="4">
    <source>
        <dbReference type="PROSITE-ProRule" id="PRU00335"/>
    </source>
</evidence>
<dbReference type="Proteomes" id="UP000680750">
    <property type="component" value="Chromosome"/>
</dbReference>
<keyword evidence="1" id="KW-0805">Transcription regulation</keyword>
<dbReference type="PANTHER" id="PTHR30055:SF234">
    <property type="entry name" value="HTH-TYPE TRANSCRIPTIONAL REGULATOR BETI"/>
    <property type="match status" value="1"/>
</dbReference>
<accession>A0A810L8K3</accession>
<dbReference type="Gene3D" id="1.10.357.10">
    <property type="entry name" value="Tetracycline Repressor, domain 2"/>
    <property type="match status" value="1"/>
</dbReference>
<evidence type="ECO:0000256" key="1">
    <source>
        <dbReference type="ARBA" id="ARBA00023015"/>
    </source>
</evidence>
<dbReference type="InterPro" id="IPR050109">
    <property type="entry name" value="HTH-type_TetR-like_transc_reg"/>
</dbReference>
<name>A0A810L8K3_9ACTN</name>
<proteinExistence type="predicted"/>
<dbReference type="GO" id="GO:0000976">
    <property type="term" value="F:transcription cis-regulatory region binding"/>
    <property type="evidence" value="ECO:0007669"/>
    <property type="project" value="TreeGrafter"/>
</dbReference>
<protein>
    <submittedName>
        <fullName evidence="6">TetR family transcriptional regulator</fullName>
    </submittedName>
</protein>
<organism evidence="6 7">
    <name type="scientific">Actinocatenispora sera</name>
    <dbReference type="NCBI Taxonomy" id="390989"/>
    <lineage>
        <taxon>Bacteria</taxon>
        <taxon>Bacillati</taxon>
        <taxon>Actinomycetota</taxon>
        <taxon>Actinomycetes</taxon>
        <taxon>Micromonosporales</taxon>
        <taxon>Micromonosporaceae</taxon>
        <taxon>Actinocatenispora</taxon>
    </lineage>
</organism>
<dbReference type="EMBL" id="AP023354">
    <property type="protein sequence ID" value="BCJ31864.1"/>
    <property type="molecule type" value="Genomic_DNA"/>
</dbReference>
<evidence type="ECO:0000259" key="5">
    <source>
        <dbReference type="PROSITE" id="PS50977"/>
    </source>
</evidence>
<sequence>MKTEPRTRLVDCAVALLREEGVEAVTLRGIARRAGVTHNAPLRHFRNRATLLSAVAADGFRLLDQSLSATGTPAQRLEDAARGYVGFALANPHMFALMFRHDLVDAAEPALAAASRQVFDTMAGLVAERQSDGWRDGLDTRQLTGALWSSLHGFAQLWLYRALPTATGEPPLAAALDTLLRMLDLRVPTEHLLNRQHGARSAR</sequence>
<feature type="domain" description="HTH tetR-type" evidence="5">
    <location>
        <begin position="3"/>
        <end position="63"/>
    </location>
</feature>
<dbReference type="PANTHER" id="PTHR30055">
    <property type="entry name" value="HTH-TYPE TRANSCRIPTIONAL REGULATOR RUTR"/>
    <property type="match status" value="1"/>
</dbReference>
<dbReference type="Pfam" id="PF00440">
    <property type="entry name" value="TetR_N"/>
    <property type="match status" value="1"/>
</dbReference>
<dbReference type="AlphaFoldDB" id="A0A810L8K3"/>
<dbReference type="RefSeq" id="WP_030443856.1">
    <property type="nucleotide sequence ID" value="NZ_AP023354.1"/>
</dbReference>
<reference evidence="6" key="1">
    <citation type="submission" date="2020-08" db="EMBL/GenBank/DDBJ databases">
        <title>Whole genome shotgun sequence of Actinocatenispora sera NBRC 101916.</title>
        <authorList>
            <person name="Komaki H."/>
            <person name="Tamura T."/>
        </authorList>
    </citation>
    <scope>NUCLEOTIDE SEQUENCE</scope>
    <source>
        <strain evidence="6">NBRC 101916</strain>
    </source>
</reference>
<dbReference type="InterPro" id="IPR036271">
    <property type="entry name" value="Tet_transcr_reg_TetR-rel_C_sf"/>
</dbReference>
<dbReference type="PRINTS" id="PR00455">
    <property type="entry name" value="HTHTETR"/>
</dbReference>
<dbReference type="KEGG" id="aser:Asera_59720"/>
<dbReference type="SUPFAM" id="SSF48498">
    <property type="entry name" value="Tetracyclin repressor-like, C-terminal domain"/>
    <property type="match status" value="1"/>
</dbReference>
<dbReference type="InterPro" id="IPR009057">
    <property type="entry name" value="Homeodomain-like_sf"/>
</dbReference>
<evidence type="ECO:0000313" key="7">
    <source>
        <dbReference type="Proteomes" id="UP000680750"/>
    </source>
</evidence>
<evidence type="ECO:0000256" key="3">
    <source>
        <dbReference type="ARBA" id="ARBA00023163"/>
    </source>
</evidence>
<keyword evidence="3" id="KW-0804">Transcription</keyword>
<keyword evidence="2 4" id="KW-0238">DNA-binding</keyword>